<dbReference type="PANTHER" id="PTHR36503">
    <property type="entry name" value="BLR2520 PROTEIN"/>
    <property type="match status" value="1"/>
</dbReference>
<evidence type="ECO:0000259" key="1">
    <source>
        <dbReference type="Pfam" id="PF22677"/>
    </source>
</evidence>
<dbReference type="Proteomes" id="UP000043699">
    <property type="component" value="Unassembled WGS sequence"/>
</dbReference>
<dbReference type="STRING" id="1499687.BN1080_01795"/>
<dbReference type="OrthoDB" id="9798430at2"/>
<name>A0A098EM53_9BACL</name>
<dbReference type="EMBL" id="CCXS01000001">
    <property type="protein sequence ID" value="CEG22860.1"/>
    <property type="molecule type" value="Genomic_DNA"/>
</dbReference>
<proteinExistence type="predicted"/>
<dbReference type="InterPro" id="IPR053863">
    <property type="entry name" value="Glyoxy/Ble-like_N"/>
</dbReference>
<dbReference type="Gene3D" id="3.10.180.10">
    <property type="entry name" value="2,3-Dihydroxybiphenyl 1,2-Dioxygenase, domain 1"/>
    <property type="match status" value="1"/>
</dbReference>
<dbReference type="Pfam" id="PF22677">
    <property type="entry name" value="Ble-like_N"/>
    <property type="match status" value="1"/>
</dbReference>
<accession>A0A098EM53</accession>
<dbReference type="SUPFAM" id="SSF54593">
    <property type="entry name" value="Glyoxalase/Bleomycin resistance protein/Dihydroxybiphenyl dioxygenase"/>
    <property type="match status" value="1"/>
</dbReference>
<evidence type="ECO:0000313" key="3">
    <source>
        <dbReference type="Proteomes" id="UP000043699"/>
    </source>
</evidence>
<dbReference type="RefSeq" id="WP_052651677.1">
    <property type="nucleotide sequence ID" value="NZ_CCXS01000001.1"/>
</dbReference>
<dbReference type="InterPro" id="IPR029068">
    <property type="entry name" value="Glyas_Bleomycin-R_OHBP_Dase"/>
</dbReference>
<feature type="domain" description="Glyoxalase/Bleomycin resistance-like N-terminal" evidence="1">
    <location>
        <begin position="6"/>
        <end position="44"/>
    </location>
</feature>
<dbReference type="PANTHER" id="PTHR36503:SF2">
    <property type="entry name" value="BLR2408 PROTEIN"/>
    <property type="match status" value="1"/>
</dbReference>
<gene>
    <name evidence="2" type="ORF">BN1080_01795</name>
</gene>
<sequence length="129" mass="14515">MAHEFWINLPVKDLKKPREFFKMLGFKLNERFADSEDMAGLVVGDHQVMVMLFPEATFQSFTGSPIADPQQGSEVLLSISMNSQREVREMTEKAKNAGGKVFAEPGERNGMYGAGFCDLDGHRRNLLIM</sequence>
<keyword evidence="3" id="KW-1185">Reference proteome</keyword>
<evidence type="ECO:0000313" key="2">
    <source>
        <dbReference type="EMBL" id="CEG22860.1"/>
    </source>
</evidence>
<dbReference type="AlphaFoldDB" id="A0A098EM53"/>
<organism evidence="2 3">
    <name type="scientific">Planococcus massiliensis</name>
    <dbReference type="NCBI Taxonomy" id="1499687"/>
    <lineage>
        <taxon>Bacteria</taxon>
        <taxon>Bacillati</taxon>
        <taxon>Bacillota</taxon>
        <taxon>Bacilli</taxon>
        <taxon>Bacillales</taxon>
        <taxon>Caryophanaceae</taxon>
        <taxon>Planococcus</taxon>
    </lineage>
</organism>
<reference evidence="2 3" key="1">
    <citation type="submission" date="2014-09" db="EMBL/GenBank/DDBJ databases">
        <authorList>
            <person name="Urmite Genomes Urmite Genomes"/>
        </authorList>
    </citation>
    <scope>NUCLEOTIDE SEQUENCE [LARGE SCALE GENOMIC DNA]</scope>
    <source>
        <strain evidence="2 3">ES2</strain>
    </source>
</reference>
<protein>
    <submittedName>
        <fullName evidence="2">Glyoxalase-like domain protein</fullName>
    </submittedName>
</protein>